<name>A0ABS4K642_9CLOT</name>
<dbReference type="InterPro" id="IPR000182">
    <property type="entry name" value="GNAT_dom"/>
</dbReference>
<dbReference type="PROSITE" id="PS51186">
    <property type="entry name" value="GNAT"/>
    <property type="match status" value="1"/>
</dbReference>
<dbReference type="SUPFAM" id="SSF55729">
    <property type="entry name" value="Acyl-CoA N-acyltransferases (Nat)"/>
    <property type="match status" value="1"/>
</dbReference>
<evidence type="ECO:0000259" key="1">
    <source>
        <dbReference type="PROSITE" id="PS51186"/>
    </source>
</evidence>
<reference evidence="2 3" key="1">
    <citation type="submission" date="2021-03" db="EMBL/GenBank/DDBJ databases">
        <title>Genomic Encyclopedia of Type Strains, Phase IV (KMG-IV): sequencing the most valuable type-strain genomes for metagenomic binning, comparative biology and taxonomic classification.</title>
        <authorList>
            <person name="Goeker M."/>
        </authorList>
    </citation>
    <scope>NUCLEOTIDE SEQUENCE [LARGE SCALE GENOMIC DNA]</scope>
    <source>
        <strain evidence="2 3">DSM 28650</strain>
    </source>
</reference>
<dbReference type="Gene3D" id="3.40.630.30">
    <property type="match status" value="1"/>
</dbReference>
<dbReference type="Proteomes" id="UP001519308">
    <property type="component" value="Unassembled WGS sequence"/>
</dbReference>
<dbReference type="EMBL" id="JAGGLL010000019">
    <property type="protein sequence ID" value="MBP2022755.1"/>
    <property type="molecule type" value="Genomic_DNA"/>
</dbReference>
<feature type="domain" description="N-acetyltransferase" evidence="1">
    <location>
        <begin position="7"/>
        <end position="158"/>
    </location>
</feature>
<sequence length="158" mass="18046">MMGIENLIIKSATSEDIEGICIFEKQARITEPDVLGWELDEVSYKEKLHSAKLEELKNTKIIIAKQDDIVIGRCDISIMLSLVDFEKMGYVEWIYTLIDYRGKGIGKKLLNGAENYFKSEGVSKFFLFTASNEQAQEFYHGNNDLTFSNKEVAEKEIS</sequence>
<accession>A0ABS4K642</accession>
<dbReference type="Pfam" id="PF00583">
    <property type="entry name" value="Acetyltransf_1"/>
    <property type="match status" value="1"/>
</dbReference>
<dbReference type="InterPro" id="IPR016181">
    <property type="entry name" value="Acyl_CoA_acyltransferase"/>
</dbReference>
<proteinExistence type="predicted"/>
<protein>
    <submittedName>
        <fullName evidence="2">Ribosomal protein S18 acetylase RimI-like enzyme</fullName>
    </submittedName>
</protein>
<dbReference type="CDD" id="cd04301">
    <property type="entry name" value="NAT_SF"/>
    <property type="match status" value="1"/>
</dbReference>
<gene>
    <name evidence="2" type="ORF">J2Z44_002578</name>
</gene>
<evidence type="ECO:0000313" key="2">
    <source>
        <dbReference type="EMBL" id="MBP2022755.1"/>
    </source>
</evidence>
<comment type="caution">
    <text evidence="2">The sequence shown here is derived from an EMBL/GenBank/DDBJ whole genome shotgun (WGS) entry which is preliminary data.</text>
</comment>
<evidence type="ECO:0000313" key="3">
    <source>
        <dbReference type="Proteomes" id="UP001519308"/>
    </source>
</evidence>
<organism evidence="2 3">
    <name type="scientific">Clostridium punense</name>
    <dbReference type="NCBI Taxonomy" id="1054297"/>
    <lineage>
        <taxon>Bacteria</taxon>
        <taxon>Bacillati</taxon>
        <taxon>Bacillota</taxon>
        <taxon>Clostridia</taxon>
        <taxon>Eubacteriales</taxon>
        <taxon>Clostridiaceae</taxon>
        <taxon>Clostridium</taxon>
    </lineage>
</organism>
<keyword evidence="3" id="KW-1185">Reference proteome</keyword>